<dbReference type="CDD" id="cd06464">
    <property type="entry name" value="ACD_sHsps-like"/>
    <property type="match status" value="1"/>
</dbReference>
<comment type="similarity">
    <text evidence="1 2">Belongs to the small heat shock protein (HSP20) family.</text>
</comment>
<dbReference type="Proteomes" id="UP001596443">
    <property type="component" value="Unassembled WGS sequence"/>
</dbReference>
<dbReference type="SUPFAM" id="SSF49764">
    <property type="entry name" value="HSP20-like chaperones"/>
    <property type="match status" value="1"/>
</dbReference>
<protein>
    <submittedName>
        <fullName evidence="5">Hsp20/alpha crystallin family protein</fullName>
    </submittedName>
</protein>
<accession>A0ABD5TJL1</accession>
<feature type="compositionally biased region" description="Low complexity" evidence="3">
    <location>
        <begin position="135"/>
        <end position="145"/>
    </location>
</feature>
<dbReference type="Gene3D" id="2.60.40.790">
    <property type="match status" value="1"/>
</dbReference>
<dbReference type="RefSeq" id="WP_284061867.1">
    <property type="nucleotide sequence ID" value="NZ_CP126158.1"/>
</dbReference>
<keyword evidence="6" id="KW-1185">Reference proteome</keyword>
<evidence type="ECO:0000313" key="6">
    <source>
        <dbReference type="Proteomes" id="UP001596443"/>
    </source>
</evidence>
<evidence type="ECO:0000259" key="4">
    <source>
        <dbReference type="PROSITE" id="PS01031"/>
    </source>
</evidence>
<dbReference type="InterPro" id="IPR002068">
    <property type="entry name" value="A-crystallin/Hsp20_dom"/>
</dbReference>
<comment type="caution">
    <text evidence="5">The sequence shown here is derived from an EMBL/GenBank/DDBJ whole genome shotgun (WGS) entry which is preliminary data.</text>
</comment>
<dbReference type="InterPro" id="IPR008978">
    <property type="entry name" value="HSP20-like_chaperone"/>
</dbReference>
<feature type="compositionally biased region" description="Acidic residues" evidence="3">
    <location>
        <begin position="166"/>
        <end position="194"/>
    </location>
</feature>
<feature type="region of interest" description="Disordered" evidence="3">
    <location>
        <begin position="103"/>
        <end position="194"/>
    </location>
</feature>
<proteinExistence type="inferred from homology"/>
<feature type="domain" description="SHSP" evidence="4">
    <location>
        <begin position="33"/>
        <end position="151"/>
    </location>
</feature>
<dbReference type="AlphaFoldDB" id="A0ABD5TJL1"/>
<evidence type="ECO:0000256" key="1">
    <source>
        <dbReference type="PROSITE-ProRule" id="PRU00285"/>
    </source>
</evidence>
<sequence>MPERDQFADGADRLKDVGESAVNTVLDRVGRGVATVQEKSPLAYDLLESEDAFLVVLDAPGAERSDVQVRFNDGAVEVRIDRFRDFHEGFEMRFPGRGLALDSRAELPPGADVEPENASSTLTEHGTLRVRVPKAAGGSVAVEAGESVDESTDADDAAEEPVQLDMDADDGEDTADADTNADADTDLDSDADEE</sequence>
<name>A0ABD5TJL1_9EURY</name>
<dbReference type="EMBL" id="JBHSWX010000012">
    <property type="protein sequence ID" value="MFC6787723.1"/>
    <property type="molecule type" value="Genomic_DNA"/>
</dbReference>
<gene>
    <name evidence="5" type="ORF">ACFQFD_17460</name>
</gene>
<reference evidence="5 6" key="1">
    <citation type="journal article" date="2019" name="Int. J. Syst. Evol. Microbiol.">
        <title>The Global Catalogue of Microorganisms (GCM) 10K type strain sequencing project: providing services to taxonomists for standard genome sequencing and annotation.</title>
        <authorList>
            <consortium name="The Broad Institute Genomics Platform"/>
            <consortium name="The Broad Institute Genome Sequencing Center for Infectious Disease"/>
            <person name="Wu L."/>
            <person name="Ma J."/>
        </authorList>
    </citation>
    <scope>NUCLEOTIDE SEQUENCE [LARGE SCALE GENOMIC DNA]</scope>
    <source>
        <strain evidence="5 6">SYNS20</strain>
    </source>
</reference>
<dbReference type="PROSITE" id="PS01031">
    <property type="entry name" value="SHSP"/>
    <property type="match status" value="1"/>
</dbReference>
<evidence type="ECO:0000256" key="2">
    <source>
        <dbReference type="RuleBase" id="RU003616"/>
    </source>
</evidence>
<evidence type="ECO:0000313" key="5">
    <source>
        <dbReference type="EMBL" id="MFC6787723.1"/>
    </source>
</evidence>
<organism evidence="5 6">
    <name type="scientific">Halobaculum halobium</name>
    <dbReference type="NCBI Taxonomy" id="3032281"/>
    <lineage>
        <taxon>Archaea</taxon>
        <taxon>Methanobacteriati</taxon>
        <taxon>Methanobacteriota</taxon>
        <taxon>Stenosarchaea group</taxon>
        <taxon>Halobacteria</taxon>
        <taxon>Halobacteriales</taxon>
        <taxon>Haloferacaceae</taxon>
        <taxon>Halobaculum</taxon>
    </lineage>
</organism>
<feature type="compositionally biased region" description="Acidic residues" evidence="3">
    <location>
        <begin position="146"/>
        <end position="159"/>
    </location>
</feature>
<dbReference type="GeneID" id="81210862"/>
<dbReference type="Pfam" id="PF00011">
    <property type="entry name" value="HSP20"/>
    <property type="match status" value="1"/>
</dbReference>
<evidence type="ECO:0000256" key="3">
    <source>
        <dbReference type="SAM" id="MobiDB-lite"/>
    </source>
</evidence>